<protein>
    <submittedName>
        <fullName evidence="1">Uncharacterized protein</fullName>
    </submittedName>
</protein>
<comment type="caution">
    <text evidence="1">The sequence shown here is derived from an EMBL/GenBank/DDBJ whole genome shotgun (WGS) entry which is preliminary data.</text>
</comment>
<reference evidence="1 2" key="1">
    <citation type="submission" date="2017-04" db="EMBL/GenBank/DDBJ databases">
        <title>Draft genome sequence of Tuber borchii Vittad., a whitish edible truffle.</title>
        <authorList>
            <consortium name="DOE Joint Genome Institute"/>
            <person name="Murat C."/>
            <person name="Kuo A."/>
            <person name="Barry K.W."/>
            <person name="Clum A."/>
            <person name="Dockter R.B."/>
            <person name="Fauchery L."/>
            <person name="Iotti M."/>
            <person name="Kohler A."/>
            <person name="Labutti K."/>
            <person name="Lindquist E.A."/>
            <person name="Lipzen A."/>
            <person name="Ohm R.A."/>
            <person name="Wang M."/>
            <person name="Grigoriev I.V."/>
            <person name="Zambonelli A."/>
            <person name="Martin F.M."/>
        </authorList>
    </citation>
    <scope>NUCLEOTIDE SEQUENCE [LARGE SCALE GENOMIC DNA]</scope>
    <source>
        <strain evidence="1 2">Tbo3840</strain>
    </source>
</reference>
<proteinExistence type="predicted"/>
<name>A0A2T6ZGS9_TUBBO</name>
<gene>
    <name evidence="1" type="ORF">B9Z19DRAFT_413106</name>
</gene>
<dbReference type="AlphaFoldDB" id="A0A2T6ZGS9"/>
<dbReference type="Proteomes" id="UP000244722">
    <property type="component" value="Unassembled WGS sequence"/>
</dbReference>
<organism evidence="1 2">
    <name type="scientific">Tuber borchii</name>
    <name type="common">White truffle</name>
    <dbReference type="NCBI Taxonomy" id="42251"/>
    <lineage>
        <taxon>Eukaryota</taxon>
        <taxon>Fungi</taxon>
        <taxon>Dikarya</taxon>
        <taxon>Ascomycota</taxon>
        <taxon>Pezizomycotina</taxon>
        <taxon>Pezizomycetes</taxon>
        <taxon>Pezizales</taxon>
        <taxon>Tuberaceae</taxon>
        <taxon>Tuber</taxon>
    </lineage>
</organism>
<keyword evidence="2" id="KW-1185">Reference proteome</keyword>
<evidence type="ECO:0000313" key="1">
    <source>
        <dbReference type="EMBL" id="PUU74697.1"/>
    </source>
</evidence>
<sequence>MSNGSSLPGLFWCLFSKQRSGSTMAPLLFLFSDTKDRNSPCFAVGSYHPQCRPDIYLRGGVEAGSIVIANAGAEMHSCSTYSNRHTTVRIKALGIARCSQAVLSRQSCHFRCEQGIEAIELEMRSIVCARSEGCKALLRVPGGLALYVVMNCGTK</sequence>
<dbReference type="EMBL" id="NESQ01000279">
    <property type="protein sequence ID" value="PUU74697.1"/>
    <property type="molecule type" value="Genomic_DNA"/>
</dbReference>
<accession>A0A2T6ZGS9</accession>
<evidence type="ECO:0000313" key="2">
    <source>
        <dbReference type="Proteomes" id="UP000244722"/>
    </source>
</evidence>